<dbReference type="InterPro" id="IPR013783">
    <property type="entry name" value="Ig-like_fold"/>
</dbReference>
<sequence>MRTRPLSVVLVSVLLVASGAGIGAVGASLSGADAALGATGGAPAQAASNIGGSPDLEVYAPNPNLVPGQTNRISLQIANDGNFRFGNAANSELVTTARNVRADVEASGPLSVESGEQSIGSVTTNGPGELPVRLNVPEGVDPGMYSLDLDLTYAYISSGESRTVTVSRDIEVRVRDDARFRIVDVESDAQVGDTGIVKATIENVGAEPARDADVTLETRSASVTVSDGQSDTVRIEELDPGEMATVAYDVGVAADLPVQQYTLAGSVQFEDPDGIVRTDEELSLGILPLAEEEFAFSDVESTLRVAEDGELVGTVRNDGPVPARSVVVRYAGEDSNVLPSERSAAVGTLEPDESAEFSLPIAIGGGAEAGLRSLDMAVQYRNDDGEARSFEELAVTAAVAPERDRFDVAVQNRTIQSGGTRTVDVAVTNNLNETASDVEGRLFADNPLDTGNTDTGYVQSLGPGETTTMTFELTTTASATAGSTYPVSFDFRYDDADGDSQLTDTYRVPIDVSESEGGGLPLPVIVIVLLVVTTGALVVYRRRQ</sequence>
<evidence type="ECO:0000256" key="1">
    <source>
        <dbReference type="SAM" id="Phobius"/>
    </source>
</evidence>
<keyword evidence="1" id="KW-1133">Transmembrane helix</keyword>
<dbReference type="PANTHER" id="PTHR35902">
    <property type="entry name" value="S-LAYER DOMAIN-LIKE PROTEIN-RELATED"/>
    <property type="match status" value="1"/>
</dbReference>
<organism evidence="2 3">
    <name type="scientific">Halorubrum yunnanense</name>
    <dbReference type="NCBI Taxonomy" id="1526162"/>
    <lineage>
        <taxon>Archaea</taxon>
        <taxon>Methanobacteriati</taxon>
        <taxon>Methanobacteriota</taxon>
        <taxon>Stenosarchaea group</taxon>
        <taxon>Halobacteria</taxon>
        <taxon>Halobacteriales</taxon>
        <taxon>Haloferacaceae</taxon>
        <taxon>Halorubrum</taxon>
    </lineage>
</organism>
<dbReference type="AlphaFoldDB" id="A0ABD5YDQ3"/>
<keyword evidence="1" id="KW-0472">Membrane</keyword>
<protein>
    <submittedName>
        <fullName evidence="2">COG1361 S-layer family protein</fullName>
    </submittedName>
</protein>
<gene>
    <name evidence="2" type="ORF">ACFQMK_11075</name>
</gene>
<reference evidence="2 3" key="1">
    <citation type="journal article" date="2019" name="Int. J. Syst. Evol. Microbiol.">
        <title>The Global Catalogue of Microorganisms (GCM) 10K type strain sequencing project: providing services to taxonomists for standard genome sequencing and annotation.</title>
        <authorList>
            <consortium name="The Broad Institute Genomics Platform"/>
            <consortium name="The Broad Institute Genome Sequencing Center for Infectious Disease"/>
            <person name="Wu L."/>
            <person name="Ma J."/>
        </authorList>
    </citation>
    <scope>NUCLEOTIDE SEQUENCE [LARGE SCALE GENOMIC DNA]</scope>
    <source>
        <strain evidence="2 3">Q85</strain>
    </source>
</reference>
<feature type="transmembrane region" description="Helical" evidence="1">
    <location>
        <begin position="520"/>
        <end position="540"/>
    </location>
</feature>
<evidence type="ECO:0000313" key="2">
    <source>
        <dbReference type="EMBL" id="MFC7187423.1"/>
    </source>
</evidence>
<dbReference type="RefSeq" id="WP_267664716.1">
    <property type="nucleotide sequence ID" value="NZ_JAODIX010000041.1"/>
</dbReference>
<keyword evidence="3" id="KW-1185">Reference proteome</keyword>
<dbReference type="Proteomes" id="UP001596390">
    <property type="component" value="Unassembled WGS sequence"/>
</dbReference>
<dbReference type="EMBL" id="JBHSZZ010000041">
    <property type="protein sequence ID" value="MFC7187423.1"/>
    <property type="molecule type" value="Genomic_DNA"/>
</dbReference>
<accession>A0ABD5YDQ3</accession>
<dbReference type="Gene3D" id="2.60.40.10">
    <property type="entry name" value="Immunoglobulins"/>
    <property type="match status" value="2"/>
</dbReference>
<evidence type="ECO:0000313" key="3">
    <source>
        <dbReference type="Proteomes" id="UP001596390"/>
    </source>
</evidence>
<keyword evidence="1" id="KW-0812">Transmembrane</keyword>
<dbReference type="PANTHER" id="PTHR35902:SF3">
    <property type="entry name" value="NPCBM-ASSOCIATED, NEW3 DOMAIN OF ALPHA-GALACTOSIDASE"/>
    <property type="match status" value="1"/>
</dbReference>
<name>A0ABD5YDQ3_9EURY</name>
<proteinExistence type="predicted"/>
<comment type="caution">
    <text evidence="2">The sequence shown here is derived from an EMBL/GenBank/DDBJ whole genome shotgun (WGS) entry which is preliminary data.</text>
</comment>